<evidence type="ECO:0000313" key="2">
    <source>
        <dbReference type="EMBL" id="TNN78747.1"/>
    </source>
</evidence>
<organism evidence="2 3">
    <name type="scientific">Liparis tanakae</name>
    <name type="common">Tanaka's snailfish</name>
    <dbReference type="NCBI Taxonomy" id="230148"/>
    <lineage>
        <taxon>Eukaryota</taxon>
        <taxon>Metazoa</taxon>
        <taxon>Chordata</taxon>
        <taxon>Craniata</taxon>
        <taxon>Vertebrata</taxon>
        <taxon>Euteleostomi</taxon>
        <taxon>Actinopterygii</taxon>
        <taxon>Neopterygii</taxon>
        <taxon>Teleostei</taxon>
        <taxon>Neoteleostei</taxon>
        <taxon>Acanthomorphata</taxon>
        <taxon>Eupercaria</taxon>
        <taxon>Perciformes</taxon>
        <taxon>Cottioidei</taxon>
        <taxon>Cottales</taxon>
        <taxon>Liparidae</taxon>
        <taxon>Liparis</taxon>
    </lineage>
</organism>
<accession>A0A4Z2ILV7</accession>
<sequence length="368" mass="39096">MDTDFNACLRITCSQRNTPQRPLRTLCSDSAFLHLDRTSAEARGTRQAGGGRGGVLEDPDHSFVHPRAAICFRRYASVAWVSQGGGGRRPRPPQGVEAQTGALEEVVRQGVAGCRVGEVVFPSVQPCPATPEILGAEKAGDAEAGFAPQPAVTAVASPSTSSHAALEEQLGAGREQGVGARLGLRGEAAFAARWAKLRLLLLAAGPGLRCHVADFVRRFRRAQRLSFNHHLREAKEEFCAGNGAVLFGFVAHFAGVWGEQRSLLPLRICPFVSQQPRAGGALPLPGPLLRQAQGKRGLAFLETSDREGGSLLHHPTTGHAPDAILLQPAQGRAHQAEPQLLQQEGALQLGRGGIRCEVSAGCESGVRR</sequence>
<comment type="caution">
    <text evidence="2">The sequence shown here is derived from an EMBL/GenBank/DDBJ whole genome shotgun (WGS) entry which is preliminary data.</text>
</comment>
<dbReference type="EMBL" id="SRLO01000070">
    <property type="protein sequence ID" value="TNN78747.1"/>
    <property type="molecule type" value="Genomic_DNA"/>
</dbReference>
<proteinExistence type="predicted"/>
<feature type="region of interest" description="Disordered" evidence="1">
    <location>
        <begin position="40"/>
        <end position="59"/>
    </location>
</feature>
<reference evidence="2 3" key="1">
    <citation type="submission" date="2019-03" db="EMBL/GenBank/DDBJ databases">
        <title>First draft genome of Liparis tanakae, snailfish: a comprehensive survey of snailfish specific genes.</title>
        <authorList>
            <person name="Kim W."/>
            <person name="Song I."/>
            <person name="Jeong J.-H."/>
            <person name="Kim D."/>
            <person name="Kim S."/>
            <person name="Ryu S."/>
            <person name="Song J.Y."/>
            <person name="Lee S.K."/>
        </authorList>
    </citation>
    <scope>NUCLEOTIDE SEQUENCE [LARGE SCALE GENOMIC DNA]</scope>
    <source>
        <tissue evidence="2">Muscle</tissue>
    </source>
</reference>
<protein>
    <submittedName>
        <fullName evidence="2">Uncharacterized protein</fullName>
    </submittedName>
</protein>
<name>A0A4Z2ILV7_9TELE</name>
<evidence type="ECO:0000313" key="3">
    <source>
        <dbReference type="Proteomes" id="UP000314294"/>
    </source>
</evidence>
<dbReference type="AlphaFoldDB" id="A0A4Z2ILV7"/>
<keyword evidence="3" id="KW-1185">Reference proteome</keyword>
<gene>
    <name evidence="2" type="ORF">EYF80_010917</name>
</gene>
<dbReference type="Proteomes" id="UP000314294">
    <property type="component" value="Unassembled WGS sequence"/>
</dbReference>
<evidence type="ECO:0000256" key="1">
    <source>
        <dbReference type="SAM" id="MobiDB-lite"/>
    </source>
</evidence>